<comment type="caution">
    <text evidence="2">The sequence shown here is derived from an EMBL/GenBank/DDBJ whole genome shotgun (WGS) entry which is preliminary data.</text>
</comment>
<dbReference type="EMBL" id="QKZT01000024">
    <property type="protein sequence ID" value="PZX47549.1"/>
    <property type="molecule type" value="Genomic_DNA"/>
</dbReference>
<dbReference type="RefSeq" id="WP_111322574.1">
    <property type="nucleotide sequence ID" value="NZ_QKZT01000024.1"/>
</dbReference>
<dbReference type="CDD" id="cd00257">
    <property type="entry name" value="beta-trefoil_FSCN-like"/>
    <property type="match status" value="1"/>
</dbReference>
<dbReference type="OrthoDB" id="1038436at2"/>
<proteinExistence type="predicted"/>
<dbReference type="Proteomes" id="UP000248882">
    <property type="component" value="Unassembled WGS sequence"/>
</dbReference>
<sequence length="540" mass="58478">MKSSENVDVRLIFNDRYHWLAMDNASGAAQAQALPLQLVEKATPDENQKFVLEIVDNSGSFALKTAGNYYIGVPSNANPGLLGHIGNRSEELTLIEEANDTNITIHFLERNVICLKTKEGKYISATNGGGMPAPSGSSNWTFTTDSTKVGTNNLFKFLIPAHEQRRRSFTFDIDHVKATYNLLQPLFSSSLVQNIGSAVAQKNFINSTNEQLLSQIINAPEIKRLTNDKDPVYPRPVPGEGNRSRDLFNGPPKSVSLNFGGGGGVVIAGSFFQSITFDLNEYRPNSGTAIYSGSSSLGAAVGLGLGGSSGASVTINWFEAKDAGGWFWGAEGSLVAIAGINAALGFTFSGPSITIGVAGGYDLGVSISGGYSFYEGEGLYPMKAAPHSTPVSIQKAVRILNISRNETYKGLPAEMIFQIGLPYPAGLWGSFYVFKSNEAGTVPVYEYILEAKDKDGNPAPIYYYSMSSVTPQSFKTPAKPKFYAFPNEIPGKTQPINLFVKRLPNDLLLYWYTPVGITSRDGNMPNGYEFNKVAFHAYIK</sequence>
<dbReference type="SUPFAM" id="SSF50405">
    <property type="entry name" value="Actin-crosslinking proteins"/>
    <property type="match status" value="1"/>
</dbReference>
<protein>
    <submittedName>
        <fullName evidence="2">Uncharacterized protein</fullName>
    </submittedName>
</protein>
<dbReference type="Gene3D" id="2.80.10.50">
    <property type="match status" value="1"/>
</dbReference>
<accession>A0A2W7R0B5</accession>
<name>A0A2W7R0B5_9BACT</name>
<evidence type="ECO:0000256" key="1">
    <source>
        <dbReference type="SAM" id="MobiDB-lite"/>
    </source>
</evidence>
<keyword evidence="3" id="KW-1185">Reference proteome</keyword>
<evidence type="ECO:0000313" key="2">
    <source>
        <dbReference type="EMBL" id="PZX47549.1"/>
    </source>
</evidence>
<evidence type="ECO:0000313" key="3">
    <source>
        <dbReference type="Proteomes" id="UP000248882"/>
    </source>
</evidence>
<feature type="region of interest" description="Disordered" evidence="1">
    <location>
        <begin position="227"/>
        <end position="247"/>
    </location>
</feature>
<dbReference type="InterPro" id="IPR008999">
    <property type="entry name" value="Actin-crosslinking"/>
</dbReference>
<gene>
    <name evidence="2" type="ORF">LV85_03898</name>
</gene>
<reference evidence="2 3" key="1">
    <citation type="submission" date="2018-06" db="EMBL/GenBank/DDBJ databases">
        <title>Genomic Encyclopedia of Archaeal and Bacterial Type Strains, Phase II (KMG-II): from individual species to whole genera.</title>
        <authorList>
            <person name="Goeker M."/>
        </authorList>
    </citation>
    <scope>NUCLEOTIDE SEQUENCE [LARGE SCALE GENOMIC DNA]</scope>
    <source>
        <strain evidence="2 3">DSM 19830</strain>
    </source>
</reference>
<organism evidence="2 3">
    <name type="scientific">Algoriphagus chordae</name>
    <dbReference type="NCBI Taxonomy" id="237019"/>
    <lineage>
        <taxon>Bacteria</taxon>
        <taxon>Pseudomonadati</taxon>
        <taxon>Bacteroidota</taxon>
        <taxon>Cytophagia</taxon>
        <taxon>Cytophagales</taxon>
        <taxon>Cyclobacteriaceae</taxon>
        <taxon>Algoriphagus</taxon>
    </lineage>
</organism>
<dbReference type="AlphaFoldDB" id="A0A2W7R0B5"/>